<feature type="transmembrane region" description="Helical" evidence="1">
    <location>
        <begin position="126"/>
        <end position="142"/>
    </location>
</feature>
<evidence type="ECO:0008006" key="3">
    <source>
        <dbReference type="Google" id="ProtNLM"/>
    </source>
</evidence>
<dbReference type="EMBL" id="UINC01003711">
    <property type="protein sequence ID" value="SVA08628.1"/>
    <property type="molecule type" value="Genomic_DNA"/>
</dbReference>
<name>A0A381SZ88_9ZZZZ</name>
<keyword evidence="1" id="KW-1133">Transmembrane helix</keyword>
<gene>
    <name evidence="2" type="ORF">METZ01_LOCUS61482</name>
</gene>
<organism evidence="2">
    <name type="scientific">marine metagenome</name>
    <dbReference type="NCBI Taxonomy" id="408172"/>
    <lineage>
        <taxon>unclassified sequences</taxon>
        <taxon>metagenomes</taxon>
        <taxon>ecological metagenomes</taxon>
    </lineage>
</organism>
<proteinExistence type="predicted"/>
<feature type="non-terminal residue" evidence="2">
    <location>
        <position position="1"/>
    </location>
</feature>
<accession>A0A381SZ88</accession>
<reference evidence="2" key="1">
    <citation type="submission" date="2018-05" db="EMBL/GenBank/DDBJ databases">
        <authorList>
            <person name="Lanie J.A."/>
            <person name="Ng W.-L."/>
            <person name="Kazmierczak K.M."/>
            <person name="Andrzejewski T.M."/>
            <person name="Davidsen T.M."/>
            <person name="Wayne K.J."/>
            <person name="Tettelin H."/>
            <person name="Glass J.I."/>
            <person name="Rusch D."/>
            <person name="Podicherti R."/>
            <person name="Tsui H.-C.T."/>
            <person name="Winkler M.E."/>
        </authorList>
    </citation>
    <scope>NUCLEOTIDE SEQUENCE</scope>
</reference>
<keyword evidence="1" id="KW-0472">Membrane</keyword>
<protein>
    <recommendedName>
        <fullName evidence="3">PEGA domain-containing protein</fullName>
    </recommendedName>
</protein>
<evidence type="ECO:0000313" key="2">
    <source>
        <dbReference type="EMBL" id="SVA08628.1"/>
    </source>
</evidence>
<evidence type="ECO:0000256" key="1">
    <source>
        <dbReference type="SAM" id="Phobius"/>
    </source>
</evidence>
<sequence>VNRNKYIIIIAIFFCLIENSIAQNRRDMEKFGFIDLRTDSMQVPFYVDGIFIGKHPINNPVPVLPGFHLVSYLPPELTKKYVEEDLSDAYKRVYVAPNDTLEVFLFYEHYVVETKTLDRQHMVKRLTALSLITMAIFLIFQIS</sequence>
<dbReference type="AlphaFoldDB" id="A0A381SZ88"/>
<keyword evidence="1" id="KW-0812">Transmembrane</keyword>